<evidence type="ECO:0000256" key="3">
    <source>
        <dbReference type="ARBA" id="ARBA00022617"/>
    </source>
</evidence>
<dbReference type="GeneID" id="36532680"/>
<evidence type="ECO:0000256" key="4">
    <source>
        <dbReference type="ARBA" id="ARBA00022723"/>
    </source>
</evidence>
<accession>A0A2I1BSI2</accession>
<evidence type="ECO:0000256" key="1">
    <source>
        <dbReference type="ARBA" id="ARBA00001971"/>
    </source>
</evidence>
<keyword evidence="6 8" id="KW-0408">Iron</keyword>
<protein>
    <submittedName>
        <fullName evidence="11">Cytochrome P450</fullName>
    </submittedName>
</protein>
<dbReference type="InterPro" id="IPR036396">
    <property type="entry name" value="Cyt_P450_sf"/>
</dbReference>
<dbReference type="Proteomes" id="UP000234474">
    <property type="component" value="Unassembled WGS sequence"/>
</dbReference>
<dbReference type="Pfam" id="PF00067">
    <property type="entry name" value="p450"/>
    <property type="match status" value="1"/>
</dbReference>
<comment type="cofactor">
    <cofactor evidence="1 8">
        <name>heme</name>
        <dbReference type="ChEBI" id="CHEBI:30413"/>
    </cofactor>
</comment>
<dbReference type="InterPro" id="IPR017972">
    <property type="entry name" value="Cyt_P450_CS"/>
</dbReference>
<reference evidence="12" key="1">
    <citation type="journal article" date="2018" name="Proc. Natl. Acad. Sci. U.S.A.">
        <title>Linking secondary metabolites to gene clusters through genome sequencing of six diverse Aspergillus species.</title>
        <authorList>
            <person name="Kaerboelling I."/>
            <person name="Vesth T.C."/>
            <person name="Frisvad J.C."/>
            <person name="Nybo J.L."/>
            <person name="Theobald S."/>
            <person name="Kuo A."/>
            <person name="Bowyer P."/>
            <person name="Matsuda Y."/>
            <person name="Mondo S."/>
            <person name="Lyhne E.K."/>
            <person name="Kogle M.E."/>
            <person name="Clum A."/>
            <person name="Lipzen A."/>
            <person name="Salamov A."/>
            <person name="Ngan C.Y."/>
            <person name="Daum C."/>
            <person name="Chiniquy J."/>
            <person name="Barry K."/>
            <person name="LaButti K."/>
            <person name="Haridas S."/>
            <person name="Simmons B.A."/>
            <person name="Magnuson J.K."/>
            <person name="Mortensen U.H."/>
            <person name="Larsen T.O."/>
            <person name="Grigoriev I.V."/>
            <person name="Baker S.E."/>
            <person name="Andersen M.R."/>
        </authorList>
    </citation>
    <scope>NUCLEOTIDE SEQUENCE [LARGE SCALE GENOMIC DNA]</scope>
    <source>
        <strain evidence="12">IBT 16806</strain>
    </source>
</reference>
<dbReference type="PANTHER" id="PTHR46206">
    <property type="entry name" value="CYTOCHROME P450"/>
    <property type="match status" value="1"/>
</dbReference>
<keyword evidence="10" id="KW-0472">Membrane</keyword>
<dbReference type="OrthoDB" id="1844152at2759"/>
<dbReference type="OMA" id="AMLNINF"/>
<sequence>MMQLHLVSTYPSLPIALVLSAVFPLLIAVVFGHWKIPPSFPKGIPALEEERFSGYKKFNQYDQLFIYCNANLRPQAILPAKDLEWLVRQPDSILSFQEALEESIGFKHVFGTTFTPADRKIASLVISQFHTQNIGQIQSALADEVRQNIDKEFGKDCYNWKPVCLMEVMQKVVLRVASRVSWGSPLCHDDALMRSFATLFNFHGGAMILCGQLIPWFLQPLLGACLSVPLHFLRKRVLATTTPLVKEWLAQIRQEEREQVPEKDSRVPYNAVTSFIRVARRVYGCENVDEERLHLMILIFWTLFPYMTTVPSSSAAILDIASTPPEIGLYQQLRQEAKKVLTSEKEWVEPSSFNKLHYTDSAIRETLRLSPVVLHGSNREIIHPSGITMPSGQHLPRGMWVAGSTLDIHMDERFYAEGQQYKPFRFVKGQTSEDGTVMSKQEINRVATASTFMTFGTGRHACPGRHFGVHLVKMIIVYVILNYDIEPLEKRPENFVMGEHVIVPPTATVRVRRTEVQ</sequence>
<evidence type="ECO:0000256" key="6">
    <source>
        <dbReference type="ARBA" id="ARBA00023004"/>
    </source>
</evidence>
<name>A0A2I1BSI2_ASPN1</name>
<dbReference type="RefSeq" id="XP_024676934.1">
    <property type="nucleotide sequence ID" value="XM_024825355.1"/>
</dbReference>
<dbReference type="GO" id="GO:0016705">
    <property type="term" value="F:oxidoreductase activity, acting on paired donors, with incorporation or reduction of molecular oxygen"/>
    <property type="evidence" value="ECO:0007669"/>
    <property type="project" value="InterPro"/>
</dbReference>
<dbReference type="GO" id="GO:0019748">
    <property type="term" value="P:secondary metabolic process"/>
    <property type="evidence" value="ECO:0007669"/>
    <property type="project" value="UniProtKB-ARBA"/>
</dbReference>
<evidence type="ECO:0000256" key="2">
    <source>
        <dbReference type="ARBA" id="ARBA00010617"/>
    </source>
</evidence>
<dbReference type="GO" id="GO:0020037">
    <property type="term" value="F:heme binding"/>
    <property type="evidence" value="ECO:0007669"/>
    <property type="project" value="InterPro"/>
</dbReference>
<dbReference type="PROSITE" id="PS00086">
    <property type="entry name" value="CYTOCHROME_P450"/>
    <property type="match status" value="1"/>
</dbReference>
<dbReference type="PANTHER" id="PTHR46206:SF1">
    <property type="entry name" value="P450, PUTATIVE (EUROFUNG)-RELATED"/>
    <property type="match status" value="1"/>
</dbReference>
<evidence type="ECO:0000256" key="10">
    <source>
        <dbReference type="SAM" id="Phobius"/>
    </source>
</evidence>
<dbReference type="CDD" id="cd11041">
    <property type="entry name" value="CYP503A1-like"/>
    <property type="match status" value="1"/>
</dbReference>
<keyword evidence="10" id="KW-1133">Transmembrane helix</keyword>
<dbReference type="InterPro" id="IPR001128">
    <property type="entry name" value="Cyt_P450"/>
</dbReference>
<evidence type="ECO:0000256" key="5">
    <source>
        <dbReference type="ARBA" id="ARBA00023002"/>
    </source>
</evidence>
<evidence type="ECO:0000256" key="7">
    <source>
        <dbReference type="ARBA" id="ARBA00023033"/>
    </source>
</evidence>
<keyword evidence="5 9" id="KW-0560">Oxidoreductase</keyword>
<dbReference type="PRINTS" id="PR00465">
    <property type="entry name" value="EP450IV"/>
</dbReference>
<keyword evidence="4 8" id="KW-0479">Metal-binding</keyword>
<dbReference type="EMBL" id="MSZS01000017">
    <property type="protein sequence ID" value="PKX88339.1"/>
    <property type="molecule type" value="Genomic_DNA"/>
</dbReference>
<dbReference type="SUPFAM" id="SSF48264">
    <property type="entry name" value="Cytochrome P450"/>
    <property type="match status" value="1"/>
</dbReference>
<dbReference type="STRING" id="1392255.A0A2I1BSI2"/>
<keyword evidence="12" id="KW-1185">Reference proteome</keyword>
<proteinExistence type="inferred from homology"/>
<dbReference type="AlphaFoldDB" id="A0A2I1BSI2"/>
<keyword evidence="10" id="KW-0812">Transmembrane</keyword>
<keyword evidence="3 8" id="KW-0349">Heme</keyword>
<comment type="similarity">
    <text evidence="2 9">Belongs to the cytochrome P450 family.</text>
</comment>
<dbReference type="GO" id="GO:0005506">
    <property type="term" value="F:iron ion binding"/>
    <property type="evidence" value="ECO:0007669"/>
    <property type="project" value="InterPro"/>
</dbReference>
<feature type="transmembrane region" description="Helical" evidence="10">
    <location>
        <begin position="12"/>
        <end position="34"/>
    </location>
</feature>
<evidence type="ECO:0000256" key="8">
    <source>
        <dbReference type="PIRSR" id="PIRSR602403-1"/>
    </source>
</evidence>
<evidence type="ECO:0000313" key="12">
    <source>
        <dbReference type="Proteomes" id="UP000234474"/>
    </source>
</evidence>
<dbReference type="GO" id="GO:0004497">
    <property type="term" value="F:monooxygenase activity"/>
    <property type="evidence" value="ECO:0007669"/>
    <property type="project" value="UniProtKB-KW"/>
</dbReference>
<gene>
    <name evidence="11" type="ORF">P174DRAFT_426107</name>
</gene>
<evidence type="ECO:0000313" key="11">
    <source>
        <dbReference type="EMBL" id="PKX88339.1"/>
    </source>
</evidence>
<keyword evidence="7 9" id="KW-0503">Monooxygenase</keyword>
<comment type="caution">
    <text evidence="11">The sequence shown here is derived from an EMBL/GenBank/DDBJ whole genome shotgun (WGS) entry which is preliminary data.</text>
</comment>
<dbReference type="VEuPathDB" id="FungiDB:P174DRAFT_426107"/>
<evidence type="ECO:0000256" key="9">
    <source>
        <dbReference type="RuleBase" id="RU000461"/>
    </source>
</evidence>
<dbReference type="InterPro" id="IPR002403">
    <property type="entry name" value="Cyt_P450_E_grp-IV"/>
</dbReference>
<dbReference type="Gene3D" id="1.10.630.10">
    <property type="entry name" value="Cytochrome P450"/>
    <property type="match status" value="1"/>
</dbReference>
<feature type="binding site" description="axial binding residue" evidence="8">
    <location>
        <position position="462"/>
    </location>
    <ligand>
        <name>heme</name>
        <dbReference type="ChEBI" id="CHEBI:30413"/>
    </ligand>
    <ligandPart>
        <name>Fe</name>
        <dbReference type="ChEBI" id="CHEBI:18248"/>
    </ligandPart>
</feature>
<organism evidence="11 12">
    <name type="scientific">Aspergillus novofumigatus (strain IBT 16806)</name>
    <dbReference type="NCBI Taxonomy" id="1392255"/>
    <lineage>
        <taxon>Eukaryota</taxon>
        <taxon>Fungi</taxon>
        <taxon>Dikarya</taxon>
        <taxon>Ascomycota</taxon>
        <taxon>Pezizomycotina</taxon>
        <taxon>Eurotiomycetes</taxon>
        <taxon>Eurotiomycetidae</taxon>
        <taxon>Eurotiales</taxon>
        <taxon>Aspergillaceae</taxon>
        <taxon>Aspergillus</taxon>
        <taxon>Aspergillus subgen. Fumigati</taxon>
    </lineage>
</organism>